<gene>
    <name evidence="1" type="ORF">LOK49_LG14G02303</name>
</gene>
<accession>A0ACC0F8D7</accession>
<comment type="caution">
    <text evidence="1">The sequence shown here is derived from an EMBL/GenBank/DDBJ whole genome shotgun (WGS) entry which is preliminary data.</text>
</comment>
<organism evidence="1 2">
    <name type="scientific">Camellia lanceoleosa</name>
    <dbReference type="NCBI Taxonomy" id="1840588"/>
    <lineage>
        <taxon>Eukaryota</taxon>
        <taxon>Viridiplantae</taxon>
        <taxon>Streptophyta</taxon>
        <taxon>Embryophyta</taxon>
        <taxon>Tracheophyta</taxon>
        <taxon>Spermatophyta</taxon>
        <taxon>Magnoliopsida</taxon>
        <taxon>eudicotyledons</taxon>
        <taxon>Gunneridae</taxon>
        <taxon>Pentapetalae</taxon>
        <taxon>asterids</taxon>
        <taxon>Ericales</taxon>
        <taxon>Theaceae</taxon>
        <taxon>Camellia</taxon>
    </lineage>
</organism>
<proteinExistence type="predicted"/>
<sequence length="408" mass="45176">MEALSSSVFVPEFSETLPVLHVPHSSIRTPNKRTRSLKINQAFPNTIPWASGSRVLALSREVSDEGEEESLFLNNGLGLISEKNASLSQDNSDYNQNREKDADETPKMVHSDYNQNSEKDADETPKMETSLTVSYGSGTGGGTRAGLFRTPISGGVQSATSAHGLPRPALAVRNLMEQARFAHLCTVMSRMHHRREGYPFGSLVDFAPDSMGHPIFSFSPLAIHTRNLLADPRCTLVVQIPGWSGLSNARVTIFGDVFPLPEHQQEWAHKQYIAKHQQGPSQQWGNFYYFRMQNISDIYFIGGFGTVAWVDVKEYEALQPDKIAVDGGEQNLKELNAIFSKPLKELFSAEIEVDDAALISIDSKGTDIRVRQGAQFNIQRLSFEEGNAVETLEEAKAALGKLIHKGRV</sequence>
<evidence type="ECO:0000313" key="1">
    <source>
        <dbReference type="EMBL" id="KAI7984805.1"/>
    </source>
</evidence>
<reference evidence="1 2" key="1">
    <citation type="journal article" date="2022" name="Plant J.">
        <title>Chromosome-level genome of Camellia lanceoleosa provides a valuable resource for understanding genome evolution and self-incompatibility.</title>
        <authorList>
            <person name="Gong W."/>
            <person name="Xiao S."/>
            <person name="Wang L."/>
            <person name="Liao Z."/>
            <person name="Chang Y."/>
            <person name="Mo W."/>
            <person name="Hu G."/>
            <person name="Li W."/>
            <person name="Zhao G."/>
            <person name="Zhu H."/>
            <person name="Hu X."/>
            <person name="Ji K."/>
            <person name="Xiang X."/>
            <person name="Song Q."/>
            <person name="Yuan D."/>
            <person name="Jin S."/>
            <person name="Zhang L."/>
        </authorList>
    </citation>
    <scope>NUCLEOTIDE SEQUENCE [LARGE SCALE GENOMIC DNA]</scope>
    <source>
        <strain evidence="1">SQ_2022a</strain>
    </source>
</reference>
<keyword evidence="2" id="KW-1185">Reference proteome</keyword>
<dbReference type="Proteomes" id="UP001060215">
    <property type="component" value="Chromosome 15"/>
</dbReference>
<dbReference type="EMBL" id="CM045772">
    <property type="protein sequence ID" value="KAI7984805.1"/>
    <property type="molecule type" value="Genomic_DNA"/>
</dbReference>
<protein>
    <submittedName>
        <fullName evidence="1">Uncharacterized protein</fullName>
    </submittedName>
</protein>
<evidence type="ECO:0000313" key="2">
    <source>
        <dbReference type="Proteomes" id="UP001060215"/>
    </source>
</evidence>
<name>A0ACC0F8D7_9ERIC</name>